<gene>
    <name evidence="2" type="ORF">MFU01_68850</name>
    <name evidence="3" type="ORF">SAMN05443572_113139</name>
</gene>
<protein>
    <submittedName>
        <fullName evidence="2">NAD(P)-dependent oxidoreductase</fullName>
    </submittedName>
    <submittedName>
        <fullName evidence="3">NAD(P)H dehydrogenase (Quinone)</fullName>
    </submittedName>
</protein>
<reference evidence="2 5" key="2">
    <citation type="submission" date="2019-07" db="EMBL/GenBank/DDBJ databases">
        <title>Whole genome shotgun sequence of Myxococcus fulvus NBRC 100333.</title>
        <authorList>
            <person name="Hosoyama A."/>
            <person name="Uohara A."/>
            <person name="Ohji S."/>
            <person name="Ichikawa N."/>
        </authorList>
    </citation>
    <scope>NUCLEOTIDE SEQUENCE [LARGE SCALE GENOMIC DNA]</scope>
    <source>
        <strain evidence="2 5">NBRC 100333</strain>
    </source>
</reference>
<dbReference type="CDD" id="cd05269">
    <property type="entry name" value="TMR_SDR_a"/>
    <property type="match status" value="1"/>
</dbReference>
<dbReference type="Gene3D" id="3.40.50.720">
    <property type="entry name" value="NAD(P)-binding Rossmann-like Domain"/>
    <property type="match status" value="1"/>
</dbReference>
<dbReference type="RefSeq" id="WP_074958402.1">
    <property type="nucleotide sequence ID" value="NZ_BJXR01000050.1"/>
</dbReference>
<dbReference type="EMBL" id="BJXR01000050">
    <property type="protein sequence ID" value="GEN11848.1"/>
    <property type="molecule type" value="Genomic_DNA"/>
</dbReference>
<dbReference type="Pfam" id="PF05368">
    <property type="entry name" value="NmrA"/>
    <property type="match status" value="1"/>
</dbReference>
<reference evidence="3 4" key="1">
    <citation type="submission" date="2016-10" db="EMBL/GenBank/DDBJ databases">
        <authorList>
            <person name="Varghese N."/>
            <person name="Submissions S."/>
        </authorList>
    </citation>
    <scope>NUCLEOTIDE SEQUENCE [LARGE SCALE GENOMIC DNA]</scope>
    <source>
        <strain evidence="3 4">DSM 16525</strain>
    </source>
</reference>
<dbReference type="STRING" id="1334629.MFUL124B02_10440"/>
<dbReference type="InterPro" id="IPR036291">
    <property type="entry name" value="NAD(P)-bd_dom_sf"/>
</dbReference>
<dbReference type="Gene3D" id="3.90.25.10">
    <property type="entry name" value="UDP-galactose 4-epimerase, domain 1"/>
    <property type="match status" value="1"/>
</dbReference>
<dbReference type="InterPro" id="IPR052718">
    <property type="entry name" value="NmrA-type_oxidoreductase"/>
</dbReference>
<sequence>MIAVTGATGHLGRLVIDQLLRKVPATQVVAVVRSPDKARDLAERGVQVRQGDYEKPATLDAAFQGIDSLLLISSNEVGKRLRQHEAAIAAAKKAGVQHITYTSLLHADTSGLSLAPEHLATEKALRASGIPFTLLRNGWYLENYTENLGSALQHGVLLGAAKEGRIAAAARADFAAAAVAVLTTPGQEGKVYELAGDSPFTMAELAAEVSRQSGKPVAYNDLPQDQYEETLRGFGLPGPVAQMLASADAGIARGELDDRSGELRRLIGRATTPLAQAVSVGLKGA</sequence>
<name>A0A511TF81_MYXFU</name>
<dbReference type="SUPFAM" id="SSF51735">
    <property type="entry name" value="NAD(P)-binding Rossmann-fold domains"/>
    <property type="match status" value="1"/>
</dbReference>
<evidence type="ECO:0000313" key="5">
    <source>
        <dbReference type="Proteomes" id="UP000321514"/>
    </source>
</evidence>
<accession>A0A511TF81</accession>
<dbReference type="OrthoDB" id="267890at2"/>
<dbReference type="EMBL" id="FOIB01000013">
    <property type="protein sequence ID" value="SEU38639.1"/>
    <property type="molecule type" value="Genomic_DNA"/>
</dbReference>
<evidence type="ECO:0000313" key="2">
    <source>
        <dbReference type="EMBL" id="GEN11848.1"/>
    </source>
</evidence>
<dbReference type="PANTHER" id="PTHR47129:SF1">
    <property type="entry name" value="NMRA-LIKE DOMAIN-CONTAINING PROTEIN"/>
    <property type="match status" value="1"/>
</dbReference>
<evidence type="ECO:0000259" key="1">
    <source>
        <dbReference type="Pfam" id="PF05368"/>
    </source>
</evidence>
<proteinExistence type="predicted"/>
<dbReference type="PANTHER" id="PTHR47129">
    <property type="entry name" value="QUINONE OXIDOREDUCTASE 2"/>
    <property type="match status" value="1"/>
</dbReference>
<feature type="domain" description="NmrA-like" evidence="1">
    <location>
        <begin position="2"/>
        <end position="246"/>
    </location>
</feature>
<evidence type="ECO:0000313" key="3">
    <source>
        <dbReference type="EMBL" id="SEU38639.1"/>
    </source>
</evidence>
<organism evidence="2 5">
    <name type="scientific">Myxococcus fulvus</name>
    <dbReference type="NCBI Taxonomy" id="33"/>
    <lineage>
        <taxon>Bacteria</taxon>
        <taxon>Pseudomonadati</taxon>
        <taxon>Myxococcota</taxon>
        <taxon>Myxococcia</taxon>
        <taxon>Myxococcales</taxon>
        <taxon>Cystobacterineae</taxon>
        <taxon>Myxococcaceae</taxon>
        <taxon>Myxococcus</taxon>
    </lineage>
</organism>
<dbReference type="InterPro" id="IPR008030">
    <property type="entry name" value="NmrA-like"/>
</dbReference>
<dbReference type="Proteomes" id="UP000183760">
    <property type="component" value="Unassembled WGS sequence"/>
</dbReference>
<dbReference type="Proteomes" id="UP000321514">
    <property type="component" value="Unassembled WGS sequence"/>
</dbReference>
<comment type="caution">
    <text evidence="2">The sequence shown here is derived from an EMBL/GenBank/DDBJ whole genome shotgun (WGS) entry which is preliminary data.</text>
</comment>
<dbReference type="AlphaFoldDB" id="A0A511TF81"/>
<keyword evidence="4" id="KW-1185">Reference proteome</keyword>
<evidence type="ECO:0000313" key="4">
    <source>
        <dbReference type="Proteomes" id="UP000183760"/>
    </source>
</evidence>